<feature type="transmembrane region" description="Helical" evidence="4">
    <location>
        <begin position="279"/>
        <end position="297"/>
    </location>
</feature>
<comment type="caution">
    <text evidence="6">The sequence shown here is derived from an EMBL/GenBank/DDBJ whole genome shotgun (WGS) entry which is preliminary data.</text>
</comment>
<sequence length="403" mass="42153">MPNPYSEIFKAPGTKAFAAAGFIARLPLSMATMGTVTMLSQTHGEYWLAGAVSATFALTNAVLAPQVSRLVDRFGQSRVLSPAVTISVLAFSGLIAAAHYGWANWLLFLFALLAGVMPSMPAMLRARWTALYRDTPMLHTAFAFESVLDEVIYMMGSVFAISLSVALFPEAGPMLSTLFLAIGTVLFVAQKSTEPPVHAPETISRGSAIALAPLQILTFTLIAVGTMFGTAEVTVIAFSEELGQQGYASLVLAGYAAGSLLVGLVFGALKLKMPLAKQFLLAIAFAMVAALPLLAVWNIPTLAVVLFIGGASISPTFITAFGLIERLVPPAKLTEGITWAMTGIGIGMATGSFISGFVIDTFGAQNGFWVSITASGVAFATALLGYRVLQAPGRTAAPEAAIA</sequence>
<evidence type="ECO:0000313" key="7">
    <source>
        <dbReference type="Proteomes" id="UP000006786"/>
    </source>
</evidence>
<dbReference type="Pfam" id="PF07690">
    <property type="entry name" value="MFS_1"/>
    <property type="match status" value="1"/>
</dbReference>
<name>K2MGQ9_9HYPH</name>
<evidence type="ECO:0000259" key="5">
    <source>
        <dbReference type="PROSITE" id="PS50850"/>
    </source>
</evidence>
<organism evidence="6 7">
    <name type="scientific">Nitratireductor pacificus pht-3B</name>
    <dbReference type="NCBI Taxonomy" id="391937"/>
    <lineage>
        <taxon>Bacteria</taxon>
        <taxon>Pseudomonadati</taxon>
        <taxon>Pseudomonadota</taxon>
        <taxon>Alphaproteobacteria</taxon>
        <taxon>Hyphomicrobiales</taxon>
        <taxon>Phyllobacteriaceae</taxon>
        <taxon>Nitratireductor</taxon>
    </lineage>
</organism>
<dbReference type="Gene3D" id="1.20.1250.20">
    <property type="entry name" value="MFS general substrate transporter like domains"/>
    <property type="match status" value="2"/>
</dbReference>
<reference evidence="6 7" key="1">
    <citation type="journal article" date="2012" name="J. Bacteriol.">
        <title>Genome Sequence of Nitratireductor pacificus Type Strain pht-3B.</title>
        <authorList>
            <person name="Lai Q."/>
            <person name="Li G."/>
            <person name="Shao Z."/>
        </authorList>
    </citation>
    <scope>NUCLEOTIDE SEQUENCE [LARGE SCALE GENOMIC DNA]</scope>
    <source>
        <strain evidence="7">pht-3B</strain>
    </source>
</reference>
<keyword evidence="1 4" id="KW-0812">Transmembrane</keyword>
<feature type="domain" description="Major facilitator superfamily (MFS) profile" evidence="5">
    <location>
        <begin position="213"/>
        <end position="403"/>
    </location>
</feature>
<dbReference type="AlphaFoldDB" id="K2MGQ9"/>
<dbReference type="PATRIC" id="fig|391937.3.peg.1255"/>
<feature type="transmembrane region" description="Helical" evidence="4">
    <location>
        <begin position="46"/>
        <end position="67"/>
    </location>
</feature>
<feature type="transmembrane region" description="Helical" evidence="4">
    <location>
        <begin position="368"/>
        <end position="389"/>
    </location>
</feature>
<protein>
    <submittedName>
        <fullName evidence="6">ABC transporter permease</fullName>
    </submittedName>
</protein>
<dbReference type="PANTHER" id="PTHR23542">
    <property type="match status" value="1"/>
</dbReference>
<dbReference type="Proteomes" id="UP000006786">
    <property type="component" value="Unassembled WGS sequence"/>
</dbReference>
<feature type="transmembrane region" description="Helical" evidence="4">
    <location>
        <begin position="171"/>
        <end position="189"/>
    </location>
</feature>
<proteinExistence type="predicted"/>
<dbReference type="eggNOG" id="COG2814">
    <property type="taxonomic scope" value="Bacteria"/>
</dbReference>
<dbReference type="InterPro" id="IPR036259">
    <property type="entry name" value="MFS_trans_sf"/>
</dbReference>
<dbReference type="STRING" id="391937.NA2_06098"/>
<dbReference type="GO" id="GO:0022857">
    <property type="term" value="F:transmembrane transporter activity"/>
    <property type="evidence" value="ECO:0007669"/>
    <property type="project" value="InterPro"/>
</dbReference>
<dbReference type="PANTHER" id="PTHR23542:SF1">
    <property type="entry name" value="MAJOR FACILITATOR SUPERFAMILY (MFS) PROFILE DOMAIN-CONTAINING PROTEIN"/>
    <property type="match status" value="1"/>
</dbReference>
<dbReference type="InterPro" id="IPR011701">
    <property type="entry name" value="MFS"/>
</dbReference>
<dbReference type="PROSITE" id="PS50850">
    <property type="entry name" value="MFS"/>
    <property type="match status" value="1"/>
</dbReference>
<gene>
    <name evidence="6" type="ORF">NA2_06098</name>
</gene>
<evidence type="ECO:0000256" key="4">
    <source>
        <dbReference type="SAM" id="Phobius"/>
    </source>
</evidence>
<dbReference type="OrthoDB" id="9180256at2"/>
<feature type="transmembrane region" description="Helical" evidence="4">
    <location>
        <begin position="248"/>
        <end position="267"/>
    </location>
</feature>
<evidence type="ECO:0000256" key="3">
    <source>
        <dbReference type="ARBA" id="ARBA00023136"/>
    </source>
</evidence>
<dbReference type="InterPro" id="IPR020846">
    <property type="entry name" value="MFS_dom"/>
</dbReference>
<accession>K2MGQ9</accession>
<feature type="transmembrane region" description="Helical" evidence="4">
    <location>
        <begin position="209"/>
        <end position="228"/>
    </location>
</feature>
<feature type="transmembrane region" description="Helical" evidence="4">
    <location>
        <begin position="147"/>
        <end position="165"/>
    </location>
</feature>
<evidence type="ECO:0000256" key="2">
    <source>
        <dbReference type="ARBA" id="ARBA00022989"/>
    </source>
</evidence>
<dbReference type="RefSeq" id="WP_008595377.1">
    <property type="nucleotide sequence ID" value="NZ_AMRM01000005.1"/>
</dbReference>
<evidence type="ECO:0000313" key="6">
    <source>
        <dbReference type="EMBL" id="EKF19890.1"/>
    </source>
</evidence>
<feature type="transmembrane region" description="Helical" evidence="4">
    <location>
        <begin position="105"/>
        <end position="126"/>
    </location>
</feature>
<dbReference type="SUPFAM" id="SSF103473">
    <property type="entry name" value="MFS general substrate transporter"/>
    <property type="match status" value="1"/>
</dbReference>
<feature type="transmembrane region" description="Helical" evidence="4">
    <location>
        <begin position="303"/>
        <end position="324"/>
    </location>
</feature>
<dbReference type="EMBL" id="AMRM01000005">
    <property type="protein sequence ID" value="EKF19890.1"/>
    <property type="molecule type" value="Genomic_DNA"/>
</dbReference>
<feature type="transmembrane region" description="Helical" evidence="4">
    <location>
        <begin position="79"/>
        <end position="99"/>
    </location>
</feature>
<evidence type="ECO:0000256" key="1">
    <source>
        <dbReference type="ARBA" id="ARBA00022692"/>
    </source>
</evidence>
<keyword evidence="7" id="KW-1185">Reference proteome</keyword>
<keyword evidence="3 4" id="KW-0472">Membrane</keyword>
<feature type="transmembrane region" description="Helical" evidence="4">
    <location>
        <begin position="336"/>
        <end position="362"/>
    </location>
</feature>
<keyword evidence="2 4" id="KW-1133">Transmembrane helix</keyword>